<accession>A0AAD6ZEU0</accession>
<sequence length="346" mass="37720">MFSRCKHHDQTRPAHNPAPSTQPVSPSLPGDFLLHSVSLSAHYSRLESLLDSALATLTLIRDSAPATALPALSGHTTEVLHALCRHAPSGPRPDTLAPTVSPPPSPIPAPKPATYAEVMACTAADHLEASTKTNAPHPERAERHPQSPDLVFRFDCPPFISLPLTFHPHPARMFVDIKGKSITGDLSLTSIQWTTKGNLIFTFHHDEKFTSAGAMELAPTIWAFIRPQFKLPENHPGPRMDHGGHWHTVVIHAVPIVPVSVPIHESGDRPDVIRKATVCTARNWLHLVDIQEASLMCSNTDLPTRQSAPLHLSLTCREDADSLVQNGALVLGSQCRVSRYVAKLPL</sequence>
<dbReference type="AlphaFoldDB" id="A0AAD6ZEU0"/>
<evidence type="ECO:0000313" key="2">
    <source>
        <dbReference type="EMBL" id="KAJ7319284.1"/>
    </source>
</evidence>
<evidence type="ECO:0000256" key="1">
    <source>
        <dbReference type="SAM" id="MobiDB-lite"/>
    </source>
</evidence>
<protein>
    <submittedName>
        <fullName evidence="2">Uncharacterized protein</fullName>
    </submittedName>
</protein>
<proteinExistence type="predicted"/>
<reference evidence="2" key="1">
    <citation type="submission" date="2023-03" db="EMBL/GenBank/DDBJ databases">
        <title>Massive genome expansion in bonnet fungi (Mycena s.s.) driven by repeated elements and novel gene families across ecological guilds.</title>
        <authorList>
            <consortium name="Lawrence Berkeley National Laboratory"/>
            <person name="Harder C.B."/>
            <person name="Miyauchi S."/>
            <person name="Viragh M."/>
            <person name="Kuo A."/>
            <person name="Thoen E."/>
            <person name="Andreopoulos B."/>
            <person name="Lu D."/>
            <person name="Skrede I."/>
            <person name="Drula E."/>
            <person name="Henrissat B."/>
            <person name="Morin E."/>
            <person name="Kohler A."/>
            <person name="Barry K."/>
            <person name="LaButti K."/>
            <person name="Morin E."/>
            <person name="Salamov A."/>
            <person name="Lipzen A."/>
            <person name="Mereny Z."/>
            <person name="Hegedus B."/>
            <person name="Baldrian P."/>
            <person name="Stursova M."/>
            <person name="Weitz H."/>
            <person name="Taylor A."/>
            <person name="Grigoriev I.V."/>
            <person name="Nagy L.G."/>
            <person name="Martin F."/>
            <person name="Kauserud H."/>
        </authorList>
    </citation>
    <scope>NUCLEOTIDE SEQUENCE</scope>
    <source>
        <strain evidence="2">CBHHK002</strain>
    </source>
</reference>
<feature type="region of interest" description="Disordered" evidence="1">
    <location>
        <begin position="1"/>
        <end position="27"/>
    </location>
</feature>
<gene>
    <name evidence="2" type="ORF">DFH08DRAFT_970679</name>
</gene>
<feature type="region of interest" description="Disordered" evidence="1">
    <location>
        <begin position="87"/>
        <end position="112"/>
    </location>
</feature>
<evidence type="ECO:0000313" key="3">
    <source>
        <dbReference type="Proteomes" id="UP001218218"/>
    </source>
</evidence>
<keyword evidence="3" id="KW-1185">Reference proteome</keyword>
<comment type="caution">
    <text evidence="2">The sequence shown here is derived from an EMBL/GenBank/DDBJ whole genome shotgun (WGS) entry which is preliminary data.</text>
</comment>
<dbReference type="Proteomes" id="UP001218218">
    <property type="component" value="Unassembled WGS sequence"/>
</dbReference>
<organism evidence="2 3">
    <name type="scientific">Mycena albidolilacea</name>
    <dbReference type="NCBI Taxonomy" id="1033008"/>
    <lineage>
        <taxon>Eukaryota</taxon>
        <taxon>Fungi</taxon>
        <taxon>Dikarya</taxon>
        <taxon>Basidiomycota</taxon>
        <taxon>Agaricomycotina</taxon>
        <taxon>Agaricomycetes</taxon>
        <taxon>Agaricomycetidae</taxon>
        <taxon>Agaricales</taxon>
        <taxon>Marasmiineae</taxon>
        <taxon>Mycenaceae</taxon>
        <taxon>Mycena</taxon>
    </lineage>
</organism>
<feature type="compositionally biased region" description="Pro residues" evidence="1">
    <location>
        <begin position="100"/>
        <end position="111"/>
    </location>
</feature>
<name>A0AAD6ZEU0_9AGAR</name>
<dbReference type="EMBL" id="JARIHO010000054">
    <property type="protein sequence ID" value="KAJ7319284.1"/>
    <property type="molecule type" value="Genomic_DNA"/>
</dbReference>